<reference evidence="1" key="2">
    <citation type="journal article" date="2020" name="Nat. Commun.">
        <title>Large-scale genome sequencing of mycorrhizal fungi provides insights into the early evolution of symbiotic traits.</title>
        <authorList>
            <person name="Miyauchi S."/>
            <person name="Kiss E."/>
            <person name="Kuo A."/>
            <person name="Drula E."/>
            <person name="Kohler A."/>
            <person name="Sanchez-Garcia M."/>
            <person name="Morin E."/>
            <person name="Andreopoulos B."/>
            <person name="Barry K.W."/>
            <person name="Bonito G."/>
            <person name="Buee M."/>
            <person name="Carver A."/>
            <person name="Chen C."/>
            <person name="Cichocki N."/>
            <person name="Clum A."/>
            <person name="Culley D."/>
            <person name="Crous P.W."/>
            <person name="Fauchery L."/>
            <person name="Girlanda M."/>
            <person name="Hayes R.D."/>
            <person name="Keri Z."/>
            <person name="LaButti K."/>
            <person name="Lipzen A."/>
            <person name="Lombard V."/>
            <person name="Magnuson J."/>
            <person name="Maillard F."/>
            <person name="Murat C."/>
            <person name="Nolan M."/>
            <person name="Ohm R.A."/>
            <person name="Pangilinan J."/>
            <person name="Pereira M.F."/>
            <person name="Perotto S."/>
            <person name="Peter M."/>
            <person name="Pfister S."/>
            <person name="Riley R."/>
            <person name="Sitrit Y."/>
            <person name="Stielow J.B."/>
            <person name="Szollosi G."/>
            <person name="Zifcakova L."/>
            <person name="Stursova M."/>
            <person name="Spatafora J.W."/>
            <person name="Tedersoo L."/>
            <person name="Vaario L.M."/>
            <person name="Yamada A."/>
            <person name="Yan M."/>
            <person name="Wang P."/>
            <person name="Xu J."/>
            <person name="Bruns T."/>
            <person name="Baldrian P."/>
            <person name="Vilgalys R."/>
            <person name="Dunand C."/>
            <person name="Henrissat B."/>
            <person name="Grigoriev I.V."/>
            <person name="Hibbett D."/>
            <person name="Nagy L.G."/>
            <person name="Martin F.M."/>
        </authorList>
    </citation>
    <scope>NUCLEOTIDE SEQUENCE</scope>
    <source>
        <strain evidence="1">BED1</strain>
    </source>
</reference>
<name>A0AAD4C6L5_BOLED</name>
<dbReference type="Pfam" id="PF18758">
    <property type="entry name" value="KDZ"/>
    <property type="match status" value="1"/>
</dbReference>
<protein>
    <submittedName>
        <fullName evidence="1">Uncharacterized protein</fullName>
    </submittedName>
</protein>
<gene>
    <name evidence="1" type="ORF">L210DRAFT_3609587</name>
</gene>
<organism evidence="1 2">
    <name type="scientific">Boletus edulis BED1</name>
    <dbReference type="NCBI Taxonomy" id="1328754"/>
    <lineage>
        <taxon>Eukaryota</taxon>
        <taxon>Fungi</taxon>
        <taxon>Dikarya</taxon>
        <taxon>Basidiomycota</taxon>
        <taxon>Agaricomycotina</taxon>
        <taxon>Agaricomycetes</taxon>
        <taxon>Agaricomycetidae</taxon>
        <taxon>Boletales</taxon>
        <taxon>Boletineae</taxon>
        <taxon>Boletaceae</taxon>
        <taxon>Boletoideae</taxon>
        <taxon>Boletus</taxon>
    </lineage>
</organism>
<evidence type="ECO:0000313" key="1">
    <source>
        <dbReference type="EMBL" id="KAF8449179.1"/>
    </source>
</evidence>
<dbReference type="Proteomes" id="UP001194468">
    <property type="component" value="Unassembled WGS sequence"/>
</dbReference>
<reference evidence="1" key="1">
    <citation type="submission" date="2019-10" db="EMBL/GenBank/DDBJ databases">
        <authorList>
            <consortium name="DOE Joint Genome Institute"/>
            <person name="Kuo A."/>
            <person name="Miyauchi S."/>
            <person name="Kiss E."/>
            <person name="Drula E."/>
            <person name="Kohler A."/>
            <person name="Sanchez-Garcia M."/>
            <person name="Andreopoulos B."/>
            <person name="Barry K.W."/>
            <person name="Bonito G."/>
            <person name="Buee M."/>
            <person name="Carver A."/>
            <person name="Chen C."/>
            <person name="Cichocki N."/>
            <person name="Clum A."/>
            <person name="Culley D."/>
            <person name="Crous P.W."/>
            <person name="Fauchery L."/>
            <person name="Girlanda M."/>
            <person name="Hayes R."/>
            <person name="Keri Z."/>
            <person name="LaButti K."/>
            <person name="Lipzen A."/>
            <person name="Lombard V."/>
            <person name="Magnuson J."/>
            <person name="Maillard F."/>
            <person name="Morin E."/>
            <person name="Murat C."/>
            <person name="Nolan M."/>
            <person name="Ohm R."/>
            <person name="Pangilinan J."/>
            <person name="Pereira M."/>
            <person name="Perotto S."/>
            <person name="Peter M."/>
            <person name="Riley R."/>
            <person name="Sitrit Y."/>
            <person name="Stielow B."/>
            <person name="Szollosi G."/>
            <person name="Zifcakova L."/>
            <person name="Stursova M."/>
            <person name="Spatafora J.W."/>
            <person name="Tedersoo L."/>
            <person name="Vaario L.-M."/>
            <person name="Yamada A."/>
            <person name="Yan M."/>
            <person name="Wang P."/>
            <person name="Xu J."/>
            <person name="Bruns T."/>
            <person name="Baldrian P."/>
            <person name="Vilgalys R."/>
            <person name="Henrissat B."/>
            <person name="Grigoriev I.V."/>
            <person name="Hibbett D."/>
            <person name="Nagy L.G."/>
            <person name="Martin F.M."/>
        </authorList>
    </citation>
    <scope>NUCLEOTIDE SEQUENCE</scope>
    <source>
        <strain evidence="1">BED1</strain>
    </source>
</reference>
<dbReference type="AlphaFoldDB" id="A0AAD4C6L5"/>
<dbReference type="InterPro" id="IPR040521">
    <property type="entry name" value="KDZ"/>
</dbReference>
<accession>A0AAD4C6L5</accession>
<keyword evidence="2" id="KW-1185">Reference proteome</keyword>
<dbReference type="PANTHER" id="PTHR33096:SF1">
    <property type="entry name" value="CXC1-LIKE CYSTEINE CLUSTER ASSOCIATED WITH KDZ TRANSPOSASES DOMAIN-CONTAINING PROTEIN"/>
    <property type="match status" value="1"/>
</dbReference>
<comment type="caution">
    <text evidence="1">The sequence shown here is derived from an EMBL/GenBank/DDBJ whole genome shotgun (WGS) entry which is preliminary data.</text>
</comment>
<evidence type="ECO:0000313" key="2">
    <source>
        <dbReference type="Proteomes" id="UP001194468"/>
    </source>
</evidence>
<dbReference type="PANTHER" id="PTHR33096">
    <property type="entry name" value="CXC2 DOMAIN-CONTAINING PROTEIN"/>
    <property type="match status" value="1"/>
</dbReference>
<proteinExistence type="predicted"/>
<dbReference type="EMBL" id="WHUW01000003">
    <property type="protein sequence ID" value="KAF8449179.1"/>
    <property type="molecule type" value="Genomic_DNA"/>
</dbReference>
<sequence>MVGAFHGHAHNWKCQLDWHPMYIQGTGHTEGEGCEHIFSALNDLARGTCHASWFHRHQAIKEHFAFWNENKYEALTRFIRNHYKEAWEAVRTLSAELRIIKTTLQVTDEDFIRFHAEERAYFVSLKQPRAQDQLQRRYVEALDELEECKLQWNTAHEATNHSFTSIPIGDLITFSKTLTQACVRLDTTYLMLQNAQALAGQLQAQIGLEQPWKVDGEEYLQFKQDVLMGKYYCVLDELECLVVMRLFELSNLNMLGTGN</sequence>